<accession>A0AAU8AUN1</accession>
<evidence type="ECO:0000313" key="1">
    <source>
        <dbReference type="EMBL" id="XCD03631.1"/>
    </source>
</evidence>
<protein>
    <submittedName>
        <fullName evidence="1">Uncharacterized protein</fullName>
    </submittedName>
</protein>
<sequence>MHWHGAIVPRGGSLTSPPDPSEEWDLFNSPYGLMPEEMQKAKLMEDYYEVAPAFSLSALLGLLPTSILSPMGDEYMLELSKLRMHDAWEVQWYNGRSRFITYDKQKKFCKLWSKSPIESCVKAIEWLMENGYKLNGIEKGGEV</sequence>
<dbReference type="EMBL" id="PP511379">
    <property type="protein sequence ID" value="XCD03631.1"/>
    <property type="molecule type" value="Genomic_DNA"/>
</dbReference>
<proteinExistence type="predicted"/>
<organism evidence="1">
    <name type="scientific">Dulem virus 40</name>
    <dbReference type="NCBI Taxonomy" id="3145758"/>
    <lineage>
        <taxon>Viruses</taxon>
        <taxon>Duplodnaviria</taxon>
        <taxon>Heunggongvirae</taxon>
        <taxon>Uroviricota</taxon>
        <taxon>Caudoviricetes</taxon>
    </lineage>
</organism>
<name>A0AAU8AUN1_9CAUD</name>
<reference evidence="1" key="1">
    <citation type="submission" date="2024-03" db="EMBL/GenBank/DDBJ databases">
        <title>Diverse circular DNA viruses in blood, oral, and fecal samples of captive lemurs.</title>
        <authorList>
            <person name="Paietta E.N."/>
            <person name="Kraberger S."/>
            <person name="Lund M.C."/>
            <person name="Custer J.M."/>
            <person name="Vargas K.M."/>
            <person name="Ehmke E.E."/>
            <person name="Yoder A.D."/>
            <person name="Varsani A."/>
        </authorList>
    </citation>
    <scope>NUCLEOTIDE SEQUENCE</scope>
    <source>
        <strain evidence="1">Duke_21_1</strain>
    </source>
</reference>